<protein>
    <submittedName>
        <fullName evidence="1">Uncharacterized protein</fullName>
    </submittedName>
</protein>
<evidence type="ECO:0000313" key="2">
    <source>
        <dbReference type="Proteomes" id="UP000039865"/>
    </source>
</evidence>
<keyword evidence="2" id="KW-1185">Reference proteome</keyword>
<sequence length="307" mass="36281">MQRALSLITKSQRDFSHGPYNPLHYKAHLVPEQLPSTDDIYANIKTFHSTPPPPIYNMRHIHPVRQSGPIPPYDGPWTMEDIKKLYGEMRAPWDHTAQSTDIEELMRRVPGLTRREALRIQQLGLTPTEEVDYAYLVVNLGIDVFYEANQAYVCRQVVTNSKGEKVEVLWPSATYDEMTMMVYGNAPIWEMHENPWDPIPGELPIRVHPDYDLGVPYTWFEYEMDSRIHYLMTEDQMYIPEDARPFPSVKNPHAHSHMWKSQENLIEEDEMRDPNWYPKDTYYNIYNRPDFQRDENSKALKEHSNIW</sequence>
<dbReference type="InParanoid" id="A0A078A4P3"/>
<gene>
    <name evidence="1" type="primary">Contig9010.g9634</name>
    <name evidence="1" type="ORF">STYLEM_5814</name>
</gene>
<accession>A0A078A4P3</accession>
<reference evidence="1 2" key="1">
    <citation type="submission" date="2014-06" db="EMBL/GenBank/DDBJ databases">
        <authorList>
            <person name="Swart Estienne"/>
        </authorList>
    </citation>
    <scope>NUCLEOTIDE SEQUENCE [LARGE SCALE GENOMIC DNA]</scope>
    <source>
        <strain evidence="1 2">130c</strain>
    </source>
</reference>
<dbReference type="AlphaFoldDB" id="A0A078A4P3"/>
<evidence type="ECO:0000313" key="1">
    <source>
        <dbReference type="EMBL" id="CDW76849.1"/>
    </source>
</evidence>
<dbReference type="EMBL" id="CCKQ01005602">
    <property type="protein sequence ID" value="CDW76849.1"/>
    <property type="molecule type" value="Genomic_DNA"/>
</dbReference>
<proteinExistence type="predicted"/>
<dbReference type="OMA" id="YINEENW"/>
<organism evidence="1 2">
    <name type="scientific">Stylonychia lemnae</name>
    <name type="common">Ciliate</name>
    <dbReference type="NCBI Taxonomy" id="5949"/>
    <lineage>
        <taxon>Eukaryota</taxon>
        <taxon>Sar</taxon>
        <taxon>Alveolata</taxon>
        <taxon>Ciliophora</taxon>
        <taxon>Intramacronucleata</taxon>
        <taxon>Spirotrichea</taxon>
        <taxon>Stichotrichia</taxon>
        <taxon>Sporadotrichida</taxon>
        <taxon>Oxytrichidae</taxon>
        <taxon>Stylonychinae</taxon>
        <taxon>Stylonychia</taxon>
    </lineage>
</organism>
<name>A0A078A4P3_STYLE</name>
<dbReference type="Proteomes" id="UP000039865">
    <property type="component" value="Unassembled WGS sequence"/>
</dbReference>
<dbReference type="OrthoDB" id="283377at2759"/>